<comment type="caution">
    <text evidence="2">The sequence shown here is derived from an EMBL/GenBank/DDBJ whole genome shotgun (WGS) entry which is preliminary data.</text>
</comment>
<feature type="transmembrane region" description="Helical" evidence="1">
    <location>
        <begin position="130"/>
        <end position="150"/>
    </location>
</feature>
<feature type="transmembrane region" description="Helical" evidence="1">
    <location>
        <begin position="218"/>
        <end position="237"/>
    </location>
</feature>
<feature type="transmembrane region" description="Helical" evidence="1">
    <location>
        <begin position="89"/>
        <end position="110"/>
    </location>
</feature>
<organism evidence="2 3">
    <name type="scientific">Actinoplanes sandaracinus</name>
    <dbReference type="NCBI Taxonomy" id="3045177"/>
    <lineage>
        <taxon>Bacteria</taxon>
        <taxon>Bacillati</taxon>
        <taxon>Actinomycetota</taxon>
        <taxon>Actinomycetes</taxon>
        <taxon>Micromonosporales</taxon>
        <taxon>Micromonosporaceae</taxon>
        <taxon>Actinoplanes</taxon>
    </lineage>
</organism>
<accession>A0ABT6WNB3</accession>
<evidence type="ECO:0000256" key="1">
    <source>
        <dbReference type="SAM" id="Phobius"/>
    </source>
</evidence>
<keyword evidence="1" id="KW-0812">Transmembrane</keyword>
<feature type="transmembrane region" description="Helical" evidence="1">
    <location>
        <begin position="282"/>
        <end position="302"/>
    </location>
</feature>
<proteinExistence type="predicted"/>
<feature type="transmembrane region" description="Helical" evidence="1">
    <location>
        <begin position="60"/>
        <end position="80"/>
    </location>
</feature>
<gene>
    <name evidence="2" type="ORF">QLQ12_21685</name>
</gene>
<name>A0ABT6WNB3_9ACTN</name>
<reference evidence="2 3" key="1">
    <citation type="submission" date="2023-05" db="EMBL/GenBank/DDBJ databases">
        <title>Actinoplanes sp. NEAU-A12 genome sequencing.</title>
        <authorList>
            <person name="Wang Z.-S."/>
        </authorList>
    </citation>
    <scope>NUCLEOTIDE SEQUENCE [LARGE SCALE GENOMIC DNA]</scope>
    <source>
        <strain evidence="2 3">NEAU-A12</strain>
    </source>
</reference>
<keyword evidence="3" id="KW-1185">Reference proteome</keyword>
<dbReference type="EMBL" id="JASCTH010000014">
    <property type="protein sequence ID" value="MDI6101229.1"/>
    <property type="molecule type" value="Genomic_DNA"/>
</dbReference>
<evidence type="ECO:0000313" key="3">
    <source>
        <dbReference type="Proteomes" id="UP001241758"/>
    </source>
</evidence>
<dbReference type="RefSeq" id="WP_282762100.1">
    <property type="nucleotide sequence ID" value="NZ_JASCTH010000014.1"/>
</dbReference>
<feature type="transmembrane region" description="Helical" evidence="1">
    <location>
        <begin position="162"/>
        <end position="180"/>
    </location>
</feature>
<sequence>MTTVDSHTAGHRSALRGPARWNRPLLWLTAACAVLALISGIGIVVDDRILTGVPIWLKPFKFGVSFAVYAWTLAWLLAILPRRSRPAEWAGVIIVGVTVIELAVIVIQVLRGTTSHYNTATPFDSMLWNTMGASIMVLFFAQVVIGVTVLRQRIPDRVAAYAVRLGLGISLLGMGLAFLMTSQQAPGGTIGAHAVGVADGGPGMPITGWSTTGGDLRISHFVGLHALQALPLLAYALGRWTGWVERARARMMLIAGGAYTGLVLLLTWQALRAQPLLKPDTLTLAAFAALVAVTVAASLATVRRTA</sequence>
<evidence type="ECO:0000313" key="2">
    <source>
        <dbReference type="EMBL" id="MDI6101229.1"/>
    </source>
</evidence>
<feature type="transmembrane region" description="Helical" evidence="1">
    <location>
        <begin position="25"/>
        <end position="45"/>
    </location>
</feature>
<keyword evidence="1" id="KW-0472">Membrane</keyword>
<protein>
    <submittedName>
        <fullName evidence="2">Uncharacterized protein</fullName>
    </submittedName>
</protein>
<dbReference type="Proteomes" id="UP001241758">
    <property type="component" value="Unassembled WGS sequence"/>
</dbReference>
<feature type="transmembrane region" description="Helical" evidence="1">
    <location>
        <begin position="249"/>
        <end position="270"/>
    </location>
</feature>
<keyword evidence="1" id="KW-1133">Transmembrane helix</keyword>